<feature type="region of interest" description="Disordered" evidence="1">
    <location>
        <begin position="60"/>
        <end position="89"/>
    </location>
</feature>
<dbReference type="Proteomes" id="UP001054252">
    <property type="component" value="Unassembled WGS sequence"/>
</dbReference>
<comment type="caution">
    <text evidence="2">The sequence shown here is derived from an EMBL/GenBank/DDBJ whole genome shotgun (WGS) entry which is preliminary data.</text>
</comment>
<keyword evidence="3" id="KW-1185">Reference proteome</keyword>
<sequence>MKPGAFALGSSRTQLLGSSRRLSSAIGAKAKKEMQRTVAVRSHCRLEAERCWNHKQTRVFRRKNQATRSQSERHREAGKEHRPSVSLPHYSQYKLLKDVMC</sequence>
<dbReference type="EMBL" id="BPVZ01000007">
    <property type="protein sequence ID" value="GKU93505.1"/>
    <property type="molecule type" value="Genomic_DNA"/>
</dbReference>
<accession>A0AAV5I876</accession>
<proteinExistence type="predicted"/>
<reference evidence="2 3" key="1">
    <citation type="journal article" date="2021" name="Commun. Biol.">
        <title>The genome of Shorea leprosula (Dipterocarpaceae) highlights the ecological relevance of drought in aseasonal tropical rainforests.</title>
        <authorList>
            <person name="Ng K.K.S."/>
            <person name="Kobayashi M.J."/>
            <person name="Fawcett J.A."/>
            <person name="Hatakeyama M."/>
            <person name="Paape T."/>
            <person name="Ng C.H."/>
            <person name="Ang C.C."/>
            <person name="Tnah L.H."/>
            <person name="Lee C.T."/>
            <person name="Nishiyama T."/>
            <person name="Sese J."/>
            <person name="O'Brien M.J."/>
            <person name="Copetti D."/>
            <person name="Mohd Noor M.I."/>
            <person name="Ong R.C."/>
            <person name="Putra M."/>
            <person name="Sireger I.Z."/>
            <person name="Indrioko S."/>
            <person name="Kosugi Y."/>
            <person name="Izuno A."/>
            <person name="Isagi Y."/>
            <person name="Lee S.L."/>
            <person name="Shimizu K.K."/>
        </authorList>
    </citation>
    <scope>NUCLEOTIDE SEQUENCE [LARGE SCALE GENOMIC DNA]</scope>
    <source>
        <strain evidence="2">214</strain>
    </source>
</reference>
<gene>
    <name evidence="2" type="ORF">SLEP1_g7097</name>
</gene>
<feature type="compositionally biased region" description="Basic and acidic residues" evidence="1">
    <location>
        <begin position="70"/>
        <end position="83"/>
    </location>
</feature>
<name>A0AAV5I876_9ROSI</name>
<protein>
    <submittedName>
        <fullName evidence="2">Uncharacterized protein</fullName>
    </submittedName>
</protein>
<evidence type="ECO:0000313" key="3">
    <source>
        <dbReference type="Proteomes" id="UP001054252"/>
    </source>
</evidence>
<evidence type="ECO:0000256" key="1">
    <source>
        <dbReference type="SAM" id="MobiDB-lite"/>
    </source>
</evidence>
<dbReference type="AlphaFoldDB" id="A0AAV5I876"/>
<organism evidence="2 3">
    <name type="scientific">Rubroshorea leprosula</name>
    <dbReference type="NCBI Taxonomy" id="152421"/>
    <lineage>
        <taxon>Eukaryota</taxon>
        <taxon>Viridiplantae</taxon>
        <taxon>Streptophyta</taxon>
        <taxon>Embryophyta</taxon>
        <taxon>Tracheophyta</taxon>
        <taxon>Spermatophyta</taxon>
        <taxon>Magnoliopsida</taxon>
        <taxon>eudicotyledons</taxon>
        <taxon>Gunneridae</taxon>
        <taxon>Pentapetalae</taxon>
        <taxon>rosids</taxon>
        <taxon>malvids</taxon>
        <taxon>Malvales</taxon>
        <taxon>Dipterocarpaceae</taxon>
        <taxon>Rubroshorea</taxon>
    </lineage>
</organism>
<evidence type="ECO:0000313" key="2">
    <source>
        <dbReference type="EMBL" id="GKU93505.1"/>
    </source>
</evidence>